<dbReference type="KEGG" id="ttt:THITE_2121098"/>
<sequence length="614" mass="67088">MPSEARARIGERRSYDGALCTVRYVGEVAGTTGSWLGVEWDDPSRGKHDGQHNGVRYFSCRSKSATAASFVRPTRPTDVPQTFLAALQLKYATDPTAGQNPPRQIVFSGKVAEEVGFEKVRHKQAQLDELQFVILDGAQIAYASPPPGGAVDGAKGGQQSIGQVCPKVKELDLSRNLFERFGPVVDICSELRLLRSLRANGNRFQHVLEDERLASAGDAFNGVTEFALEDTLLDWNEICHIAAKFPSLATLHAGSNQLPSLTPVAPAPFTSTLVSLHLEYNDFSSLADLAPLSAIPSLRNLLLKGNRISHITPPSSASATSPPNFPPSLHYLDISYNQIASWSFVDALPHSFPGLTSLRFTHNPIYDDPDLDDDGAPTSLAAPTTTTTQRKGVAKTDEAYMLVVARMPALRTLNFSAVTPADRADAEMFYLSRIARQLAAVPEAAEPAVLARHRRWAELCAAYGEPPVVRRGRVDPNFLEARLITVEFHYPGGGAQQKSVVVQVPKSFDIYAVKGLAGRLFGLPPLGLRLVWETGEWDPVGGFDEADGESEVEEEDLEAEWERRGEAGEPVGEAMEGKTKAGRWVKREVELKDGPRQLGYCVDGLEARIRVERR</sequence>
<feature type="region of interest" description="Disordered" evidence="2">
    <location>
        <begin position="369"/>
        <end position="391"/>
    </location>
</feature>
<accession>G2REE8</accession>
<keyword evidence="1" id="KW-0732">Signal</keyword>
<dbReference type="OrthoDB" id="5273213at2759"/>
<dbReference type="AlphaFoldDB" id="G2REE8"/>
<dbReference type="SMART" id="SM01052">
    <property type="entry name" value="CAP_GLY"/>
    <property type="match status" value="1"/>
</dbReference>
<evidence type="ECO:0000313" key="4">
    <source>
        <dbReference type="EMBL" id="AEO70120.1"/>
    </source>
</evidence>
<feature type="domain" description="CAP-Gly" evidence="3">
    <location>
        <begin position="26"/>
        <end position="72"/>
    </location>
</feature>
<dbReference type="InterPro" id="IPR036859">
    <property type="entry name" value="CAP-Gly_dom_sf"/>
</dbReference>
<dbReference type="InterPro" id="IPR001611">
    <property type="entry name" value="Leu-rich_rpt"/>
</dbReference>
<dbReference type="SUPFAM" id="SSF52058">
    <property type="entry name" value="L domain-like"/>
    <property type="match status" value="1"/>
</dbReference>
<dbReference type="SUPFAM" id="SSF74924">
    <property type="entry name" value="Cap-Gly domain"/>
    <property type="match status" value="1"/>
</dbReference>
<dbReference type="PROSITE" id="PS50245">
    <property type="entry name" value="CAP_GLY_2"/>
    <property type="match status" value="1"/>
</dbReference>
<dbReference type="RefSeq" id="XP_003656456.1">
    <property type="nucleotide sequence ID" value="XM_003656408.1"/>
</dbReference>
<dbReference type="PROSITE" id="PS51450">
    <property type="entry name" value="LRR"/>
    <property type="match status" value="3"/>
</dbReference>
<dbReference type="Proteomes" id="UP000008181">
    <property type="component" value="Chromosome 5"/>
</dbReference>
<dbReference type="eggNOG" id="KOG3207">
    <property type="taxonomic scope" value="Eukaryota"/>
</dbReference>
<dbReference type="InterPro" id="IPR000938">
    <property type="entry name" value="CAP-Gly_domain"/>
</dbReference>
<evidence type="ECO:0000313" key="5">
    <source>
        <dbReference type="Proteomes" id="UP000008181"/>
    </source>
</evidence>
<evidence type="ECO:0000256" key="2">
    <source>
        <dbReference type="SAM" id="MobiDB-lite"/>
    </source>
</evidence>
<evidence type="ECO:0000259" key="3">
    <source>
        <dbReference type="PROSITE" id="PS50245"/>
    </source>
</evidence>
<feature type="region of interest" description="Disordered" evidence="2">
    <location>
        <begin position="560"/>
        <end position="579"/>
    </location>
</feature>
<dbReference type="Gene3D" id="2.30.30.190">
    <property type="entry name" value="CAP Gly-rich-like domain"/>
    <property type="match status" value="1"/>
</dbReference>
<dbReference type="EMBL" id="CP003013">
    <property type="protein sequence ID" value="AEO70120.1"/>
    <property type="molecule type" value="Genomic_DNA"/>
</dbReference>
<dbReference type="Pfam" id="PF01302">
    <property type="entry name" value="CAP_GLY"/>
    <property type="match status" value="1"/>
</dbReference>
<proteinExistence type="predicted"/>
<dbReference type="PANTHER" id="PTHR24373">
    <property type="entry name" value="SLIT RELATED LEUCINE-RICH REPEAT NEURONAL PROTEIN"/>
    <property type="match status" value="1"/>
</dbReference>
<gene>
    <name evidence="4" type="ORF">THITE_2121098</name>
</gene>
<dbReference type="InterPro" id="IPR032675">
    <property type="entry name" value="LRR_dom_sf"/>
</dbReference>
<dbReference type="InterPro" id="IPR050328">
    <property type="entry name" value="Dev_Immune_Receptor"/>
</dbReference>
<keyword evidence="5" id="KW-1185">Reference proteome</keyword>
<reference evidence="4 5" key="1">
    <citation type="journal article" date="2011" name="Nat. Biotechnol.">
        <title>Comparative genomic analysis of the thermophilic biomass-degrading fungi Myceliophthora thermophila and Thielavia terrestris.</title>
        <authorList>
            <person name="Berka R.M."/>
            <person name="Grigoriev I.V."/>
            <person name="Otillar R."/>
            <person name="Salamov A."/>
            <person name="Grimwood J."/>
            <person name="Reid I."/>
            <person name="Ishmael N."/>
            <person name="John T."/>
            <person name="Darmond C."/>
            <person name="Moisan M.-C."/>
            <person name="Henrissat B."/>
            <person name="Coutinho P.M."/>
            <person name="Lombard V."/>
            <person name="Natvig D.O."/>
            <person name="Lindquist E."/>
            <person name="Schmutz J."/>
            <person name="Lucas S."/>
            <person name="Harris P."/>
            <person name="Powlowski J."/>
            <person name="Bellemare A."/>
            <person name="Taylor D."/>
            <person name="Butler G."/>
            <person name="de Vries R.P."/>
            <person name="Allijn I.E."/>
            <person name="van den Brink J."/>
            <person name="Ushinsky S."/>
            <person name="Storms R."/>
            <person name="Powell A.J."/>
            <person name="Paulsen I.T."/>
            <person name="Elbourne L.D.H."/>
            <person name="Baker S.E."/>
            <person name="Magnuson J."/>
            <person name="LaBoissiere S."/>
            <person name="Clutterbuck A.J."/>
            <person name="Martinez D."/>
            <person name="Wogulis M."/>
            <person name="de Leon A.L."/>
            <person name="Rey M.W."/>
            <person name="Tsang A."/>
        </authorList>
    </citation>
    <scope>NUCLEOTIDE SEQUENCE [LARGE SCALE GENOMIC DNA]</scope>
    <source>
        <strain evidence="5">ATCC 38088 / NRRL 8126</strain>
    </source>
</reference>
<dbReference type="GeneID" id="11519824"/>
<dbReference type="STRING" id="578455.G2REE8"/>
<organism evidence="4 5">
    <name type="scientific">Thermothielavioides terrestris (strain ATCC 38088 / NRRL 8126)</name>
    <name type="common">Thielavia terrestris</name>
    <dbReference type="NCBI Taxonomy" id="578455"/>
    <lineage>
        <taxon>Eukaryota</taxon>
        <taxon>Fungi</taxon>
        <taxon>Dikarya</taxon>
        <taxon>Ascomycota</taxon>
        <taxon>Pezizomycotina</taxon>
        <taxon>Sordariomycetes</taxon>
        <taxon>Sordariomycetidae</taxon>
        <taxon>Sordariales</taxon>
        <taxon>Chaetomiaceae</taxon>
        <taxon>Thermothielavioides</taxon>
        <taxon>Thermothielavioides terrestris</taxon>
    </lineage>
</organism>
<dbReference type="Gene3D" id="3.80.10.10">
    <property type="entry name" value="Ribonuclease Inhibitor"/>
    <property type="match status" value="3"/>
</dbReference>
<dbReference type="HOGENOM" id="CLU_017716_3_1_1"/>
<protein>
    <recommendedName>
        <fullName evidence="3">CAP-Gly domain-containing protein</fullName>
    </recommendedName>
</protein>
<dbReference type="PANTHER" id="PTHR24373:SF370">
    <property type="entry name" value="FISH-LIPS, ISOFORM E"/>
    <property type="match status" value="1"/>
</dbReference>
<name>G2REE8_THETT</name>
<evidence type="ECO:0000256" key="1">
    <source>
        <dbReference type="ARBA" id="ARBA00022729"/>
    </source>
</evidence>
<dbReference type="GO" id="GO:0031012">
    <property type="term" value="C:extracellular matrix"/>
    <property type="evidence" value="ECO:0007669"/>
    <property type="project" value="TreeGrafter"/>
</dbReference>